<reference evidence="3" key="1">
    <citation type="submission" date="2020-10" db="EMBL/GenBank/DDBJ databases">
        <authorList>
            <person name="Gilroy R."/>
        </authorList>
    </citation>
    <scope>NUCLEOTIDE SEQUENCE</scope>
    <source>
        <strain evidence="3">14508</strain>
    </source>
</reference>
<dbReference type="NCBIfam" id="NF006421">
    <property type="entry name" value="PRK08673.1"/>
    <property type="match status" value="1"/>
</dbReference>
<accession>A0A9D1G833</accession>
<evidence type="ECO:0000256" key="1">
    <source>
        <dbReference type="ARBA" id="ARBA00022679"/>
    </source>
</evidence>
<evidence type="ECO:0000313" key="4">
    <source>
        <dbReference type="Proteomes" id="UP000886893"/>
    </source>
</evidence>
<dbReference type="GO" id="GO:0003849">
    <property type="term" value="F:3-deoxy-7-phosphoheptulonate synthase activity"/>
    <property type="evidence" value="ECO:0007669"/>
    <property type="project" value="UniProtKB-EC"/>
</dbReference>
<dbReference type="Proteomes" id="UP000886893">
    <property type="component" value="Unassembled WGS sequence"/>
</dbReference>
<dbReference type="PANTHER" id="PTHR43018:SF2">
    <property type="entry name" value="PHOSPHO-2-DEHYDRO-3-DEOXYHEPTONATE ALDOLASE"/>
    <property type="match status" value="1"/>
</dbReference>
<dbReference type="PANTHER" id="PTHR43018">
    <property type="entry name" value="PHOSPHO-2-DEHYDRO-3-DEOXYHEPTONATE ALDOLASE"/>
    <property type="match status" value="1"/>
</dbReference>
<dbReference type="Pfam" id="PF00793">
    <property type="entry name" value="DAHP_synth_1"/>
    <property type="match status" value="1"/>
</dbReference>
<dbReference type="Gene3D" id="3.20.20.70">
    <property type="entry name" value="Aldolase class I"/>
    <property type="match status" value="1"/>
</dbReference>
<name>A0A9D1G833_9FIRM</name>
<reference evidence="3" key="2">
    <citation type="journal article" date="2021" name="PeerJ">
        <title>Extensive microbial diversity within the chicken gut microbiome revealed by metagenomics and culture.</title>
        <authorList>
            <person name="Gilroy R."/>
            <person name="Ravi A."/>
            <person name="Getino M."/>
            <person name="Pursley I."/>
            <person name="Horton D.L."/>
            <person name="Alikhan N.F."/>
            <person name="Baker D."/>
            <person name="Gharbi K."/>
            <person name="Hall N."/>
            <person name="Watson M."/>
            <person name="Adriaenssens E.M."/>
            <person name="Foster-Nyarko E."/>
            <person name="Jarju S."/>
            <person name="Secka A."/>
            <person name="Antonio M."/>
            <person name="Oren A."/>
            <person name="Chaudhuri R.R."/>
            <person name="La Ragione R."/>
            <person name="Hildebrand F."/>
            <person name="Pallen M.J."/>
        </authorList>
    </citation>
    <scope>NUCLEOTIDE SEQUENCE</scope>
    <source>
        <strain evidence="3">14508</strain>
    </source>
</reference>
<proteinExistence type="predicted"/>
<comment type="caution">
    <text evidence="3">The sequence shown here is derived from an EMBL/GenBank/DDBJ whole genome shotgun (WGS) entry which is preliminary data.</text>
</comment>
<dbReference type="InterPro" id="IPR006268">
    <property type="entry name" value="DAHP_syn_2"/>
</dbReference>
<dbReference type="InterPro" id="IPR006218">
    <property type="entry name" value="DAHP1/KDSA"/>
</dbReference>
<organism evidence="3 4">
    <name type="scientific">Candidatus Caccosoma faecigallinarum</name>
    <dbReference type="NCBI Taxonomy" id="2840720"/>
    <lineage>
        <taxon>Bacteria</taxon>
        <taxon>Bacillati</taxon>
        <taxon>Bacillota</taxon>
        <taxon>Bacillota incertae sedis</taxon>
        <taxon>Candidatus Caccosoma</taxon>
    </lineage>
</organism>
<sequence length="332" mass="37611">MIIVVDKKEQVANIENYLNTFHIHFYTSHQKTCSIIETLTDTFPFDEKNLYAFEGVLSIHFNQKKYLWDLKNHPQYTSILLDNWQIDNQHITIIAGPCSIENEQQLQQIASKIKPLGCNILRAGAYKPRTSPYDFQGLEEKGLQLLFEIKKKYHLPVVSEITSIEHLDLFVQYVDIIQVGARNMQNFELLKALGKINKPILLKRGMGNTIEELLLSAEYILSGGNQQVILCERGIRTFEKSTRTTLDLSAIPVLKKLTHLPVFVDPSHSVGKREYVEAMALAAIAAGADGIMVEVHDQPLFAKSDGLQALTIDDFKQLMQKCKKVAEAIGKK</sequence>
<evidence type="ECO:0000313" key="3">
    <source>
        <dbReference type="EMBL" id="HIT16836.1"/>
    </source>
</evidence>
<dbReference type="EMBL" id="DVKI01000014">
    <property type="protein sequence ID" value="HIT16836.1"/>
    <property type="molecule type" value="Genomic_DNA"/>
</dbReference>
<dbReference type="NCBIfam" id="TIGR01361">
    <property type="entry name" value="DAHP_synth_Bsub"/>
    <property type="match status" value="1"/>
</dbReference>
<feature type="domain" description="DAHP synthetase I/KDSA" evidence="2">
    <location>
        <begin position="88"/>
        <end position="328"/>
    </location>
</feature>
<dbReference type="GO" id="GO:0016832">
    <property type="term" value="F:aldehyde-lyase activity"/>
    <property type="evidence" value="ECO:0007669"/>
    <property type="project" value="InterPro"/>
</dbReference>
<dbReference type="GO" id="GO:0009073">
    <property type="term" value="P:aromatic amino acid family biosynthetic process"/>
    <property type="evidence" value="ECO:0007669"/>
    <property type="project" value="InterPro"/>
</dbReference>
<evidence type="ECO:0000259" key="2">
    <source>
        <dbReference type="Pfam" id="PF00793"/>
    </source>
</evidence>
<dbReference type="InterPro" id="IPR013785">
    <property type="entry name" value="Aldolase_TIM"/>
</dbReference>
<dbReference type="SUPFAM" id="SSF51569">
    <property type="entry name" value="Aldolase"/>
    <property type="match status" value="1"/>
</dbReference>
<protein>
    <submittedName>
        <fullName evidence="3">3-deoxy-7-phosphoheptulonate synthase</fullName>
        <ecNumber evidence="3">2.5.1.54</ecNumber>
    </submittedName>
</protein>
<dbReference type="EC" id="2.5.1.54" evidence="3"/>
<dbReference type="NCBIfam" id="NF009239">
    <property type="entry name" value="PRK12595.1"/>
    <property type="match status" value="1"/>
</dbReference>
<gene>
    <name evidence="3" type="primary">aroF</name>
    <name evidence="3" type="ORF">IAD04_00430</name>
</gene>
<dbReference type="InterPro" id="IPR052899">
    <property type="entry name" value="Class-I_DAHP_synthase"/>
</dbReference>
<dbReference type="AlphaFoldDB" id="A0A9D1G833"/>
<keyword evidence="1 3" id="KW-0808">Transferase</keyword>